<evidence type="ECO:0000256" key="1">
    <source>
        <dbReference type="ARBA" id="ARBA00009437"/>
    </source>
</evidence>
<dbReference type="Pfam" id="PF03466">
    <property type="entry name" value="LysR_substrate"/>
    <property type="match status" value="1"/>
</dbReference>
<dbReference type="InterPro" id="IPR036388">
    <property type="entry name" value="WH-like_DNA-bd_sf"/>
</dbReference>
<accession>A0A1I6IY38</accession>
<dbReference type="SUPFAM" id="SSF53850">
    <property type="entry name" value="Periplasmic binding protein-like II"/>
    <property type="match status" value="1"/>
</dbReference>
<evidence type="ECO:0000256" key="4">
    <source>
        <dbReference type="ARBA" id="ARBA00023163"/>
    </source>
</evidence>
<dbReference type="SUPFAM" id="SSF46785">
    <property type="entry name" value="Winged helix' DNA-binding domain"/>
    <property type="match status" value="1"/>
</dbReference>
<dbReference type="InterPro" id="IPR005119">
    <property type="entry name" value="LysR_subst-bd"/>
</dbReference>
<dbReference type="PROSITE" id="PS50931">
    <property type="entry name" value="HTH_LYSR"/>
    <property type="match status" value="1"/>
</dbReference>
<dbReference type="InterPro" id="IPR036390">
    <property type="entry name" value="WH_DNA-bd_sf"/>
</dbReference>
<comment type="similarity">
    <text evidence="1">Belongs to the LysR transcriptional regulatory family.</text>
</comment>
<evidence type="ECO:0000313" key="7">
    <source>
        <dbReference type="Proteomes" id="UP000214760"/>
    </source>
</evidence>
<dbReference type="CDD" id="cd05466">
    <property type="entry name" value="PBP2_LTTR_substrate"/>
    <property type="match status" value="1"/>
</dbReference>
<dbReference type="EMBL" id="FOZC01000004">
    <property type="protein sequence ID" value="SFR71674.1"/>
    <property type="molecule type" value="Genomic_DNA"/>
</dbReference>
<dbReference type="GO" id="GO:0003677">
    <property type="term" value="F:DNA binding"/>
    <property type="evidence" value="ECO:0007669"/>
    <property type="project" value="UniProtKB-KW"/>
</dbReference>
<protein>
    <submittedName>
        <fullName evidence="6">DNA-binding transcriptional regulator, LysR family</fullName>
    </submittedName>
</protein>
<evidence type="ECO:0000256" key="3">
    <source>
        <dbReference type="ARBA" id="ARBA00023125"/>
    </source>
</evidence>
<proteinExistence type="inferred from homology"/>
<keyword evidence="2" id="KW-0805">Transcription regulation</keyword>
<dbReference type="AlphaFoldDB" id="A0A1I6IY38"/>
<dbReference type="Proteomes" id="UP000214760">
    <property type="component" value="Unassembled WGS sequence"/>
</dbReference>
<dbReference type="PRINTS" id="PR00039">
    <property type="entry name" value="HTHLYSR"/>
</dbReference>
<name>A0A1I6IY38_9FIRM</name>
<dbReference type="InterPro" id="IPR000847">
    <property type="entry name" value="LysR_HTH_N"/>
</dbReference>
<organism evidence="6 7">
    <name type="scientific">[Clostridium] aminophilum</name>
    <dbReference type="NCBI Taxonomy" id="1526"/>
    <lineage>
        <taxon>Bacteria</taxon>
        <taxon>Bacillati</taxon>
        <taxon>Bacillota</taxon>
        <taxon>Clostridia</taxon>
        <taxon>Lachnospirales</taxon>
        <taxon>Lachnospiraceae</taxon>
    </lineage>
</organism>
<dbReference type="Gene3D" id="3.40.190.290">
    <property type="match status" value="1"/>
</dbReference>
<dbReference type="RefSeq" id="WP_075034429.1">
    <property type="nucleotide sequence ID" value="NZ_FOZC01000004.1"/>
</dbReference>
<feature type="domain" description="HTH lysR-type" evidence="5">
    <location>
        <begin position="1"/>
        <end position="57"/>
    </location>
</feature>
<evidence type="ECO:0000313" key="6">
    <source>
        <dbReference type="EMBL" id="SFR71674.1"/>
    </source>
</evidence>
<evidence type="ECO:0000256" key="2">
    <source>
        <dbReference type="ARBA" id="ARBA00023015"/>
    </source>
</evidence>
<reference evidence="6 7" key="1">
    <citation type="submission" date="2016-10" db="EMBL/GenBank/DDBJ databases">
        <authorList>
            <person name="de Groot N.N."/>
        </authorList>
    </citation>
    <scope>NUCLEOTIDE SEQUENCE [LARGE SCALE GENOMIC DNA]</scope>
    <source>
        <strain evidence="6 7">F</strain>
    </source>
</reference>
<gene>
    <name evidence="6" type="ORF">SAMN02910262_00978</name>
</gene>
<keyword evidence="3 6" id="KW-0238">DNA-binding</keyword>
<keyword evidence="4" id="KW-0804">Transcription</keyword>
<dbReference type="Pfam" id="PF00126">
    <property type="entry name" value="HTH_1"/>
    <property type="match status" value="1"/>
</dbReference>
<dbReference type="PANTHER" id="PTHR30126">
    <property type="entry name" value="HTH-TYPE TRANSCRIPTIONAL REGULATOR"/>
    <property type="match status" value="1"/>
</dbReference>
<evidence type="ECO:0000259" key="5">
    <source>
        <dbReference type="PROSITE" id="PS50931"/>
    </source>
</evidence>
<dbReference type="GO" id="GO:0003700">
    <property type="term" value="F:DNA-binding transcription factor activity"/>
    <property type="evidence" value="ECO:0007669"/>
    <property type="project" value="InterPro"/>
</dbReference>
<dbReference type="Gene3D" id="1.10.10.10">
    <property type="entry name" value="Winged helix-like DNA-binding domain superfamily/Winged helix DNA-binding domain"/>
    <property type="match status" value="1"/>
</dbReference>
<sequence length="324" mass="37229">MFDGKEYVYAVYKEKSFSKAAQKLYISQPALSTAIKKVEKKIGKPIFDRSTNPISLTPSGEIYIEAIEKLFSLEQNTVNQLNNLNGLIAGSLKLGGTNFYTSFILPRMLSDFSHTYPKIKIELVEGTTQQLVEKLLSEDLDLILDNTEFGDRNYQKYYYASEHILLAVPRSMEINERLADYRLTQDEVRTGRNNEPDCPELPLEKMEDTPFVMLKDENNLYQRAMAMAQMHNFQPQIILKLDSVVSAFNMACSGIGAAFIPDGLAKHIAYDVPLYFYRLDEKLSLRRIHFVKKRNKYMTRAMEEFIRIAVGDEVYETVSSEETE</sequence>
<dbReference type="PANTHER" id="PTHR30126:SF96">
    <property type="entry name" value="TRANSCRIPTIONAL REGULATORY PROTEIN, LYSR FAMILY"/>
    <property type="match status" value="1"/>
</dbReference>